<evidence type="ECO:0000313" key="2">
    <source>
        <dbReference type="EMBL" id="AXY20864.1"/>
    </source>
</evidence>
<keyword evidence="3" id="KW-1185">Reference proteome</keyword>
<protein>
    <submittedName>
        <fullName evidence="2">Uncharacterized protein</fullName>
    </submittedName>
</protein>
<evidence type="ECO:0000313" key="3">
    <source>
        <dbReference type="Proteomes" id="UP000264120"/>
    </source>
</evidence>
<name>A0A347W7M1_9PROT</name>
<dbReference type="EMBL" id="CP023036">
    <property type="protein sequence ID" value="AXY20864.1"/>
    <property type="molecule type" value="Genomic_DNA"/>
</dbReference>
<dbReference type="KEGG" id="ksc:CD178_00024"/>
<dbReference type="AlphaFoldDB" id="A0A347W7M1"/>
<proteinExistence type="predicted"/>
<sequence>MDTVMPFQQAEDGRFPGSAPTSFSFAMPTEIALIDFDSTRDRRLMSNLFCDNLS</sequence>
<gene>
    <name evidence="2" type="ORF">CD178_00024</name>
</gene>
<accession>A0A347W7M1</accession>
<organism evidence="2 3">
    <name type="scientific">Komagataeibacter saccharivorans</name>
    <dbReference type="NCBI Taxonomy" id="265959"/>
    <lineage>
        <taxon>Bacteria</taxon>
        <taxon>Pseudomonadati</taxon>
        <taxon>Pseudomonadota</taxon>
        <taxon>Alphaproteobacteria</taxon>
        <taxon>Acetobacterales</taxon>
        <taxon>Acetobacteraceae</taxon>
        <taxon>Komagataeibacter</taxon>
    </lineage>
</organism>
<feature type="region of interest" description="Disordered" evidence="1">
    <location>
        <begin position="1"/>
        <end position="21"/>
    </location>
</feature>
<evidence type="ECO:0000256" key="1">
    <source>
        <dbReference type="SAM" id="MobiDB-lite"/>
    </source>
</evidence>
<dbReference type="Proteomes" id="UP000264120">
    <property type="component" value="Chromosome"/>
</dbReference>
<reference evidence="2 3" key="1">
    <citation type="submission" date="2017-08" db="EMBL/GenBank/DDBJ databases">
        <title>Complete genome sequence of Gluconacetobacter saccharivorans CV1 isolated from Fermented Vinegar.</title>
        <authorList>
            <person name="Kim S.-Y."/>
        </authorList>
    </citation>
    <scope>NUCLEOTIDE SEQUENCE [LARGE SCALE GENOMIC DNA]</scope>
    <source>
        <strain evidence="2 3">CV1</strain>
    </source>
</reference>